<dbReference type="Pfam" id="PF09816">
    <property type="entry name" value="EAF"/>
    <property type="match status" value="1"/>
</dbReference>
<evidence type="ECO:0000313" key="11">
    <source>
        <dbReference type="Proteomes" id="UP000602510"/>
    </source>
</evidence>
<dbReference type="GO" id="GO:0003711">
    <property type="term" value="F:transcription elongation factor activity"/>
    <property type="evidence" value="ECO:0007669"/>
    <property type="project" value="TreeGrafter"/>
</dbReference>
<keyword evidence="10" id="KW-0251">Elongation factor</keyword>
<feature type="region of interest" description="Disordered" evidence="8">
    <location>
        <begin position="152"/>
        <end position="215"/>
    </location>
</feature>
<sequence>MASEEDRAMPLTPLDECEYPVVLGRTLTEMADDDEGQGDVYASFGYEFQPASIDKSTPALVSVDRSRGVQVLMGSSTGGVSFKGKVLENKETDCLLIFDGSGFRLERCPFSCVQLRHVRAPTPRHRVKKLHASSSVADALSALKEVGASAASALETSRASKKAVGRPKGSRNKRPVSADTPNVKRPRGRPKGSTKTAIAAKKAHAEAEVKPNNDT</sequence>
<dbReference type="InterPro" id="IPR019194">
    <property type="entry name" value="Tscrpt_elong_fac_Eaf_N"/>
</dbReference>
<keyword evidence="11" id="KW-1185">Reference proteome</keyword>
<feature type="compositionally biased region" description="Basic residues" evidence="8">
    <location>
        <begin position="159"/>
        <end position="174"/>
    </location>
</feature>
<dbReference type="GO" id="GO:0006368">
    <property type="term" value="P:transcription elongation by RNA polymerase II"/>
    <property type="evidence" value="ECO:0007669"/>
    <property type="project" value="InterPro"/>
</dbReference>
<evidence type="ECO:0000256" key="2">
    <source>
        <dbReference type="ARBA" id="ARBA00007798"/>
    </source>
</evidence>
<evidence type="ECO:0000256" key="1">
    <source>
        <dbReference type="ARBA" id="ARBA00004123"/>
    </source>
</evidence>
<dbReference type="AlphaFoldDB" id="A0A833SWZ3"/>
<dbReference type="GO" id="GO:0003746">
    <property type="term" value="F:translation elongation factor activity"/>
    <property type="evidence" value="ECO:0007669"/>
    <property type="project" value="UniProtKB-KW"/>
</dbReference>
<keyword evidence="5" id="KW-0010">Activator</keyword>
<comment type="caution">
    <text evidence="10">The sequence shown here is derived from an EMBL/GenBank/DDBJ whole genome shotgun (WGS) entry which is preliminary data.</text>
</comment>
<proteinExistence type="inferred from homology"/>
<dbReference type="PANTHER" id="PTHR15970">
    <property type="entry name" value="ELL-ASSOCIATED FACTOR EAF"/>
    <property type="match status" value="1"/>
</dbReference>
<evidence type="ECO:0000256" key="8">
    <source>
        <dbReference type="SAM" id="MobiDB-lite"/>
    </source>
</evidence>
<dbReference type="InterPro" id="IPR027093">
    <property type="entry name" value="EAF_fam"/>
</dbReference>
<comment type="subcellular location">
    <subcellularLocation>
        <location evidence="1">Nucleus</location>
    </subcellularLocation>
</comment>
<evidence type="ECO:0000256" key="7">
    <source>
        <dbReference type="ARBA" id="ARBA00023242"/>
    </source>
</evidence>
<keyword evidence="4" id="KW-0805">Transcription regulation</keyword>
<dbReference type="GO" id="GO:0032783">
    <property type="term" value="C:super elongation complex"/>
    <property type="evidence" value="ECO:0007669"/>
    <property type="project" value="InterPro"/>
</dbReference>
<reference evidence="10" key="1">
    <citation type="submission" date="2020-04" db="EMBL/GenBank/DDBJ databases">
        <title>Hybrid Assembly of Korean Phytophthora infestans isolates.</title>
        <authorList>
            <person name="Prokchorchik M."/>
            <person name="Lee Y."/>
            <person name="Seo J."/>
            <person name="Cho J.-H."/>
            <person name="Park Y.-E."/>
            <person name="Jang D.-C."/>
            <person name="Im J.-S."/>
            <person name="Choi J.-G."/>
            <person name="Park H.-J."/>
            <person name="Lee G.-B."/>
            <person name="Lee Y.-G."/>
            <person name="Hong S.-Y."/>
            <person name="Cho K."/>
            <person name="Sohn K.H."/>
        </authorList>
    </citation>
    <scope>NUCLEOTIDE SEQUENCE</scope>
    <source>
        <strain evidence="10">KR_1_A1</strain>
    </source>
</reference>
<feature type="compositionally biased region" description="Basic and acidic residues" evidence="8">
    <location>
        <begin position="203"/>
        <end position="215"/>
    </location>
</feature>
<feature type="domain" description="Transcription elongation factor Eaf N-terminal" evidence="9">
    <location>
        <begin position="19"/>
        <end position="121"/>
    </location>
</feature>
<dbReference type="PANTHER" id="PTHR15970:SF2">
    <property type="entry name" value="ELL-ASSOCIATED FACTOR EAF"/>
    <property type="match status" value="1"/>
</dbReference>
<protein>
    <submittedName>
        <fullName evidence="10">RNA polymerase II transcription elongation factor domain-containing protein</fullName>
    </submittedName>
</protein>
<evidence type="ECO:0000256" key="6">
    <source>
        <dbReference type="ARBA" id="ARBA00023163"/>
    </source>
</evidence>
<keyword evidence="10" id="KW-0648">Protein biosynthesis</keyword>
<dbReference type="EMBL" id="WSZM01000153">
    <property type="protein sequence ID" value="KAF4040058.1"/>
    <property type="molecule type" value="Genomic_DNA"/>
</dbReference>
<evidence type="ECO:0000313" key="10">
    <source>
        <dbReference type="EMBL" id="KAF4040058.1"/>
    </source>
</evidence>
<accession>A0A833SWZ3</accession>
<evidence type="ECO:0000259" key="9">
    <source>
        <dbReference type="Pfam" id="PF09816"/>
    </source>
</evidence>
<keyword evidence="7" id="KW-0539">Nucleus</keyword>
<comment type="similarity">
    <text evidence="2">Belongs to the EAF family.</text>
</comment>
<evidence type="ECO:0000256" key="5">
    <source>
        <dbReference type="ARBA" id="ARBA00023159"/>
    </source>
</evidence>
<name>A0A833SWZ3_PHYIN</name>
<keyword evidence="3" id="KW-0597">Phosphoprotein</keyword>
<dbReference type="Proteomes" id="UP000602510">
    <property type="component" value="Unassembled WGS sequence"/>
</dbReference>
<evidence type="ECO:0000256" key="3">
    <source>
        <dbReference type="ARBA" id="ARBA00022553"/>
    </source>
</evidence>
<organism evidence="10 11">
    <name type="scientific">Phytophthora infestans</name>
    <name type="common">Potato late blight agent</name>
    <name type="synonym">Botrytis infestans</name>
    <dbReference type="NCBI Taxonomy" id="4787"/>
    <lineage>
        <taxon>Eukaryota</taxon>
        <taxon>Sar</taxon>
        <taxon>Stramenopiles</taxon>
        <taxon>Oomycota</taxon>
        <taxon>Peronosporomycetes</taxon>
        <taxon>Peronosporales</taxon>
        <taxon>Peronosporaceae</taxon>
        <taxon>Phytophthora</taxon>
    </lineage>
</organism>
<gene>
    <name evidence="10" type="ORF">GN244_ATG07714</name>
</gene>
<keyword evidence="6" id="KW-0804">Transcription</keyword>
<evidence type="ECO:0000256" key="4">
    <source>
        <dbReference type="ARBA" id="ARBA00023015"/>
    </source>
</evidence>